<feature type="domain" description="AB hydrolase-1" evidence="2">
    <location>
        <begin position="74"/>
        <end position="452"/>
    </location>
</feature>
<dbReference type="PANTHER" id="PTHR43798">
    <property type="entry name" value="MONOACYLGLYCEROL LIPASE"/>
    <property type="match status" value="1"/>
</dbReference>
<dbReference type="InParanoid" id="A0A395JL41"/>
<evidence type="ECO:0000256" key="1">
    <source>
        <dbReference type="SAM" id="SignalP"/>
    </source>
</evidence>
<organism evidence="3 4">
    <name type="scientific">Arenicella xantha</name>
    <dbReference type="NCBI Taxonomy" id="644221"/>
    <lineage>
        <taxon>Bacteria</taxon>
        <taxon>Pseudomonadati</taxon>
        <taxon>Pseudomonadota</taxon>
        <taxon>Gammaproteobacteria</taxon>
        <taxon>Arenicellales</taxon>
        <taxon>Arenicellaceae</taxon>
        <taxon>Arenicella</taxon>
    </lineage>
</organism>
<keyword evidence="3" id="KW-0378">Hydrolase</keyword>
<protein>
    <submittedName>
        <fullName evidence="3">Alpha/beta hydrolase family protein</fullName>
    </submittedName>
</protein>
<dbReference type="AlphaFoldDB" id="A0A395JL41"/>
<dbReference type="GO" id="GO:0016787">
    <property type="term" value="F:hydrolase activity"/>
    <property type="evidence" value="ECO:0007669"/>
    <property type="project" value="UniProtKB-KW"/>
</dbReference>
<dbReference type="Gene3D" id="3.40.50.1820">
    <property type="entry name" value="alpha/beta hydrolase"/>
    <property type="match status" value="1"/>
</dbReference>
<dbReference type="InterPro" id="IPR050266">
    <property type="entry name" value="AB_hydrolase_sf"/>
</dbReference>
<dbReference type="PANTHER" id="PTHR43798:SF27">
    <property type="entry name" value="HYDROLASE ALPHA_BETA HYDROLASE FOLD FAMILY"/>
    <property type="match status" value="1"/>
</dbReference>
<dbReference type="SUPFAM" id="SSF53474">
    <property type="entry name" value="alpha/beta-Hydrolases"/>
    <property type="match status" value="1"/>
</dbReference>
<keyword evidence="1" id="KW-0732">Signal</keyword>
<gene>
    <name evidence="3" type="ORF">DFR28_102564</name>
</gene>
<evidence type="ECO:0000313" key="4">
    <source>
        <dbReference type="Proteomes" id="UP000253083"/>
    </source>
</evidence>
<comment type="caution">
    <text evidence="3">The sequence shown here is derived from an EMBL/GenBank/DDBJ whole genome shotgun (WGS) entry which is preliminary data.</text>
</comment>
<feature type="signal peptide" evidence="1">
    <location>
        <begin position="1"/>
        <end position="20"/>
    </location>
</feature>
<keyword evidence="4" id="KW-1185">Reference proteome</keyword>
<feature type="chain" id="PRO_5017185230" evidence="1">
    <location>
        <begin position="21"/>
        <end position="479"/>
    </location>
</feature>
<dbReference type="EMBL" id="QNRT01000002">
    <property type="protein sequence ID" value="RBP51145.1"/>
    <property type="molecule type" value="Genomic_DNA"/>
</dbReference>
<name>A0A395JL41_9GAMM</name>
<dbReference type="InterPro" id="IPR000073">
    <property type="entry name" value="AB_hydrolase_1"/>
</dbReference>
<evidence type="ECO:0000259" key="2">
    <source>
        <dbReference type="Pfam" id="PF00561"/>
    </source>
</evidence>
<dbReference type="Proteomes" id="UP000253083">
    <property type="component" value="Unassembled WGS sequence"/>
</dbReference>
<sequence>MIRILSIALLLTLVHMPSFAATEQAITFTSSDGQSTDAFEGQLMVPENRANPNSRQITIHYVRFPATTKNPGSPIIYLAGGPGGSGIRTAKNRRFELFMAMRAHGDVIALDQRGTGVESDRLHCRSSLQLPLDGSLAEPERIELKRKALTECLSFWQQAGVDIYGYTTPESVADIEDLRLHLNAERVSLWGISYGSHLALAALKTMSDRLDRVIIATVEGLDQTIKQPARTDQYFDRLQLAINTKASLREQFPDIKGMMRRVHAKLEKTPLSLLVPTPASTSASTNGGMLDLKFGKSDMQRMASVMISDPQYALQLMQLYNAIEQGITEPLVQVLQMFGDLEAPISYSAMATGMDLASGQSQTHYDLVMRQAKTALLGSQLNGSIHLTDVIPDIDLGDQFREAPVSEVPTLVLRGTLDGRIYLDSQLEATAGLQNRKVVTVVNAGHNLFKTSPEVLSVMQAFMRGETIGIDEIIAPLPW</sequence>
<proteinExistence type="predicted"/>
<dbReference type="InterPro" id="IPR029058">
    <property type="entry name" value="AB_hydrolase_fold"/>
</dbReference>
<dbReference type="RefSeq" id="WP_113953939.1">
    <property type="nucleotide sequence ID" value="NZ_QNRT01000002.1"/>
</dbReference>
<accession>A0A395JL41</accession>
<dbReference type="OrthoDB" id="4510475at2"/>
<evidence type="ECO:0000313" key="3">
    <source>
        <dbReference type="EMBL" id="RBP51145.1"/>
    </source>
</evidence>
<reference evidence="3 4" key="1">
    <citation type="submission" date="2018-06" db="EMBL/GenBank/DDBJ databases">
        <title>Genomic Encyclopedia of Type Strains, Phase IV (KMG-IV): sequencing the most valuable type-strain genomes for metagenomic binning, comparative biology and taxonomic classification.</title>
        <authorList>
            <person name="Goeker M."/>
        </authorList>
    </citation>
    <scope>NUCLEOTIDE SEQUENCE [LARGE SCALE GENOMIC DNA]</scope>
    <source>
        <strain evidence="3 4">DSM 24032</strain>
    </source>
</reference>
<dbReference type="Pfam" id="PF00561">
    <property type="entry name" value="Abhydrolase_1"/>
    <property type="match status" value="1"/>
</dbReference>
<dbReference type="GO" id="GO:0016020">
    <property type="term" value="C:membrane"/>
    <property type="evidence" value="ECO:0007669"/>
    <property type="project" value="TreeGrafter"/>
</dbReference>